<protein>
    <submittedName>
        <fullName evidence="2">BQ5605_C023g09623 protein</fullName>
    </submittedName>
</protein>
<dbReference type="GO" id="GO:0016887">
    <property type="term" value="F:ATP hydrolysis activity"/>
    <property type="evidence" value="ECO:0007669"/>
    <property type="project" value="InterPro"/>
</dbReference>
<dbReference type="Gene3D" id="3.40.50.300">
    <property type="entry name" value="P-loop containing nucleotide triphosphate hydrolases"/>
    <property type="match status" value="2"/>
</dbReference>
<dbReference type="Proteomes" id="UP000249464">
    <property type="component" value="Unassembled WGS sequence"/>
</dbReference>
<reference evidence="2 3" key="1">
    <citation type="submission" date="2016-11" db="EMBL/GenBank/DDBJ databases">
        <authorList>
            <person name="Jaros S."/>
            <person name="Januszkiewicz K."/>
            <person name="Wedrychowicz H."/>
        </authorList>
    </citation>
    <scope>NUCLEOTIDE SEQUENCE [LARGE SCALE GENOMIC DNA]</scope>
</reference>
<dbReference type="InterPro" id="IPR036465">
    <property type="entry name" value="vWFA_dom_sf"/>
</dbReference>
<dbReference type="SUPFAM" id="SSF52540">
    <property type="entry name" value="P-loop containing nucleoside triphosphate hydrolases"/>
    <property type="match status" value="2"/>
</dbReference>
<feature type="domain" description="ATPase dynein-related AAA" evidence="1">
    <location>
        <begin position="866"/>
        <end position="998"/>
    </location>
</feature>
<dbReference type="PANTHER" id="PTHR21610:SF9">
    <property type="entry name" value="VON WILLEBRAND FACTOR A DOMAIN-CONTAINING PROTEIN 8"/>
    <property type="match status" value="1"/>
</dbReference>
<dbReference type="SUPFAM" id="SSF53300">
    <property type="entry name" value="vWA-like"/>
    <property type="match status" value="1"/>
</dbReference>
<dbReference type="STRING" id="796604.A0A2X0ML72"/>
<gene>
    <name evidence="2" type="primary">BQ5605_C023g09623</name>
    <name evidence="2" type="ORF">BQ5605_C023G09623</name>
</gene>
<dbReference type="EMBL" id="FQNC01000085">
    <property type="protein sequence ID" value="SGZ23695.1"/>
    <property type="molecule type" value="Genomic_DNA"/>
</dbReference>
<sequence length="1532" mass="168496">MHRKLFSTSSYPRCHRLAPLLSSSSRLQVTVLTPRLTIRTMSKPHQRLNHLLSSTGSGSPSLAEKRGELLGTLKIGDLSVPVYEAMDKERCVREEGGNVLDFEASGLEGAGTLGDDRLGEDLVWMCKKYLLGTFKQSQDMFLYSPPGPYARRLALTFAHLLNRPFEIVSLHRDVGESELKQGREIRGKGQLVYTDSSAVRAAKLGSLLILDGIERCERGVLPTLNNLLENREINLEDGTHIVSADRYDLMVKNGEDTALFIPAHRDFRVIAIGTPVPPFPGYPLDPPFRSRFQARYLDPLATCKTLAAPQLPLHEPSRSFVSKCSDAITTLQITKEMRAKMASGVIDSNDLPSFPQTALWKLARLLDRFPPPVDASLTNPAQVASVLMAVHPALAFVNKAHWRSVEEAFVAAGLGDWVTGLDEVDPASVGMEKGGFWGWELDEIERVSSGLAKVSFVRGGGVEKIVLEDVAIGPRSLTNLEEVLKGTQDGRVIVTSRFVHLLTTLVQLHALGSFDLAVTPPSSSLQSSSSSTNLLIDTFAGLLGYELETLHLYKELSGREIWMRRVVSRGASDEASTSTESGVAGTTTWEPSLLTQGAWEGKLVHLEGIDTIGSTVGSLGRLLMDREAELWEGQRMLGPKPEGEEGADKDGTIISRIHPSFRIIATSSKSSPPKEWLTEELSANFIGLPSIAMSLEEEKAILLATGCTPTIIDRLEVFARAYRRANAAPGSKSRRLGTASLVRIATRLSKFPGEGLFGLLNRTLLSEFLPNTAKEELWTLFKDTEIAPDPEWWNPPPEVKAGNLVFPAASDPAGVAKAYEVHLFDLKTHDALGSSYIPYMNNFLDNSQQTALIRDIAVDLELLGEHVLLLGNQGVGKNKIVDRMLQLLNRPREFVQLHRDTTTQSLQFKTSLEGGVIRYVDSPLLRAVALGRVIVIDEVDKAAAPVVASLASLAARGEMTLADGRKIRPAGSVGSDKDIIVHPNFRIVLLANRPGTPFLGNPFLRVLGDTFSTYAVTNPDIDSEQRVLAQLAPELDEQLLRSLVQAFGDLRKAFDSGALSYPFSLRELLAIVRHLKRYPDDTLEEVLRNVFDFDTHRPETIDKLYSILRKYKLGVTRVGLDAVRGPTGLDGEKIKKTKVIEFQPKGATDLSEPKFGKGPDGKLHVSRPYAILLRFSWAIILRWSSSLNAKVGGNKWAGGTGGRSTAGLGGRGGAQRLAVKGQDIHQIPDSLKADAPDHIKQQARDMARKELAKRLADIDLTSSQASQYSGYHDAVQSHVQQLVSFLDNLEANEEERVWLKRQTDGELDESRLSEALTQESTVYKRRGMEKPELGRPQLKPKRIRFVFDCSASMYRNQYTGGLTRSLETAVMVMEAFARISHKEKYRIDLIGHSGEEVSIPLVPIDTFPAHAGERYKVIQKMALIPQFCWAGDNTVPCIEESVQAVAESDSDDYFCIVITDANLPRYGITPEDLKRAMTSNSKVKVSLVAIGEGAESEWLPRVLPGRCHAVKETADIATTLRSILGSMLTGEL</sequence>
<dbReference type="InterPro" id="IPR039891">
    <property type="entry name" value="VWA8"/>
</dbReference>
<dbReference type="GO" id="GO:0005737">
    <property type="term" value="C:cytoplasm"/>
    <property type="evidence" value="ECO:0007669"/>
    <property type="project" value="TreeGrafter"/>
</dbReference>
<dbReference type="Gene3D" id="3.40.50.410">
    <property type="entry name" value="von Willebrand factor, type A domain"/>
    <property type="match status" value="1"/>
</dbReference>
<keyword evidence="3" id="KW-1185">Reference proteome</keyword>
<evidence type="ECO:0000313" key="3">
    <source>
        <dbReference type="Proteomes" id="UP000249464"/>
    </source>
</evidence>
<dbReference type="PANTHER" id="PTHR21610">
    <property type="entry name" value="VON WILLEBRAND FACTOR A DOMAIN-CONTAINING PROTEIN 8"/>
    <property type="match status" value="1"/>
</dbReference>
<organism evidence="2 3">
    <name type="scientific">Microbotryum silenes-dioicae</name>
    <dbReference type="NCBI Taxonomy" id="796604"/>
    <lineage>
        <taxon>Eukaryota</taxon>
        <taxon>Fungi</taxon>
        <taxon>Dikarya</taxon>
        <taxon>Basidiomycota</taxon>
        <taxon>Pucciniomycotina</taxon>
        <taxon>Microbotryomycetes</taxon>
        <taxon>Microbotryales</taxon>
        <taxon>Microbotryaceae</taxon>
        <taxon>Microbotryum</taxon>
    </lineage>
</organism>
<evidence type="ECO:0000259" key="1">
    <source>
        <dbReference type="Pfam" id="PF07728"/>
    </source>
</evidence>
<proteinExistence type="predicted"/>
<name>A0A2X0ML72_9BASI</name>
<evidence type="ECO:0000313" key="2">
    <source>
        <dbReference type="EMBL" id="SGZ23695.1"/>
    </source>
</evidence>
<dbReference type="InterPro" id="IPR011704">
    <property type="entry name" value="ATPase_dyneun-rel_AAA"/>
</dbReference>
<accession>A0A2X0ML72</accession>
<feature type="domain" description="ATPase dynein-related AAA" evidence="1">
    <location>
        <begin position="140"/>
        <end position="292"/>
    </location>
</feature>
<dbReference type="Pfam" id="PF07728">
    <property type="entry name" value="AAA_5"/>
    <property type="match status" value="3"/>
</dbReference>
<feature type="domain" description="ATPase dynein-related AAA" evidence="1">
    <location>
        <begin position="535"/>
        <end position="681"/>
    </location>
</feature>
<dbReference type="GO" id="GO:0005524">
    <property type="term" value="F:ATP binding"/>
    <property type="evidence" value="ECO:0007669"/>
    <property type="project" value="InterPro"/>
</dbReference>
<dbReference type="InterPro" id="IPR027417">
    <property type="entry name" value="P-loop_NTPase"/>
</dbReference>